<evidence type="ECO:0000313" key="7">
    <source>
        <dbReference type="EMBL" id="MBM7129433.1"/>
    </source>
</evidence>
<feature type="transmembrane region" description="Helical" evidence="5">
    <location>
        <begin position="84"/>
        <end position="102"/>
    </location>
</feature>
<feature type="transmembrane region" description="Helical" evidence="5">
    <location>
        <begin position="346"/>
        <end position="365"/>
    </location>
</feature>
<keyword evidence="4 5" id="KW-0472">Membrane</keyword>
<dbReference type="Proteomes" id="UP001430193">
    <property type="component" value="Unassembled WGS sequence"/>
</dbReference>
<feature type="transmembrane region" description="Helical" evidence="5">
    <location>
        <begin position="203"/>
        <end position="236"/>
    </location>
</feature>
<dbReference type="PANTHER" id="PTHR37422:SF13">
    <property type="entry name" value="LIPOPOLYSACCHARIDE BIOSYNTHESIS PROTEIN PA4999-RELATED"/>
    <property type="match status" value="1"/>
</dbReference>
<dbReference type="GO" id="GO:0016874">
    <property type="term" value="F:ligase activity"/>
    <property type="evidence" value="ECO:0007669"/>
    <property type="project" value="UniProtKB-KW"/>
</dbReference>
<dbReference type="PANTHER" id="PTHR37422">
    <property type="entry name" value="TEICHURONIC ACID BIOSYNTHESIS PROTEIN TUAE"/>
    <property type="match status" value="1"/>
</dbReference>
<proteinExistence type="predicted"/>
<feature type="transmembrane region" description="Helical" evidence="5">
    <location>
        <begin position="52"/>
        <end position="72"/>
    </location>
</feature>
<feature type="transmembrane region" description="Helical" evidence="5">
    <location>
        <begin position="313"/>
        <end position="334"/>
    </location>
</feature>
<keyword evidence="3 5" id="KW-1133">Transmembrane helix</keyword>
<dbReference type="InterPro" id="IPR007016">
    <property type="entry name" value="O-antigen_ligase-rel_domated"/>
</dbReference>
<evidence type="ECO:0000256" key="2">
    <source>
        <dbReference type="ARBA" id="ARBA00022692"/>
    </source>
</evidence>
<keyword evidence="2 5" id="KW-0812">Transmembrane</keyword>
<evidence type="ECO:0000256" key="4">
    <source>
        <dbReference type="ARBA" id="ARBA00023136"/>
    </source>
</evidence>
<evidence type="ECO:0000313" key="8">
    <source>
        <dbReference type="Proteomes" id="UP001430193"/>
    </source>
</evidence>
<feature type="domain" description="O-antigen ligase-related" evidence="6">
    <location>
        <begin position="207"/>
        <end position="330"/>
    </location>
</feature>
<dbReference type="EMBL" id="JADIKF010000038">
    <property type="protein sequence ID" value="MBM7129433.1"/>
    <property type="molecule type" value="Genomic_DNA"/>
</dbReference>
<keyword evidence="8" id="KW-1185">Reference proteome</keyword>
<name>A0ABS2KEU1_9GAMM</name>
<comment type="caution">
    <text evidence="7">The sequence shown here is derived from an EMBL/GenBank/DDBJ whole genome shotgun (WGS) entry which is preliminary data.</text>
</comment>
<evidence type="ECO:0000256" key="1">
    <source>
        <dbReference type="ARBA" id="ARBA00004141"/>
    </source>
</evidence>
<dbReference type="InterPro" id="IPR051533">
    <property type="entry name" value="WaaL-like"/>
</dbReference>
<protein>
    <submittedName>
        <fullName evidence="7">O-antigen ligase family protein</fullName>
    </submittedName>
</protein>
<evidence type="ECO:0000256" key="5">
    <source>
        <dbReference type="SAM" id="Phobius"/>
    </source>
</evidence>
<keyword evidence="7" id="KW-0436">Ligase</keyword>
<evidence type="ECO:0000259" key="6">
    <source>
        <dbReference type="Pfam" id="PF04932"/>
    </source>
</evidence>
<reference evidence="7" key="1">
    <citation type="submission" date="2020-10" db="EMBL/GenBank/DDBJ databases">
        <title>Phylogeny of dyella-like bacteria.</title>
        <authorList>
            <person name="Fu J."/>
        </authorList>
    </citation>
    <scope>NUCLEOTIDE SEQUENCE</scope>
    <source>
        <strain evidence="7">DHON07</strain>
    </source>
</reference>
<comment type="subcellular location">
    <subcellularLocation>
        <location evidence="1">Membrane</location>
        <topology evidence="1">Multi-pass membrane protein</topology>
    </subcellularLocation>
</comment>
<feature type="transmembrane region" description="Helical" evidence="5">
    <location>
        <begin position="22"/>
        <end position="40"/>
    </location>
</feature>
<accession>A0ABS2KEU1</accession>
<feature type="transmembrane region" description="Helical" evidence="5">
    <location>
        <begin position="167"/>
        <end position="191"/>
    </location>
</feature>
<feature type="transmembrane region" description="Helical" evidence="5">
    <location>
        <begin position="138"/>
        <end position="155"/>
    </location>
</feature>
<dbReference type="Pfam" id="PF04932">
    <property type="entry name" value="Wzy_C"/>
    <property type="match status" value="1"/>
</dbReference>
<feature type="transmembrane region" description="Helical" evidence="5">
    <location>
        <begin position="243"/>
        <end position="266"/>
    </location>
</feature>
<sequence length="402" mass="44254">MSDLMAATKVWGDPDDTAFTGWMRRVMVVGMVWLVVGMAVMPSGPSYNPSKAYQYVLALTLWLPAIILTASHPRRVLAFFRLPLMSWSVVLLIWGWISLCWTHAVRPADEVARNLSILLFLFACQWVFGANALRTRRMLVFCSMVMAAVAAAILVHYGLHPPAGGRLVGVGVMANSNLAAAGMAAAMLWLWPWQVERGRWMLAKWLAISVLILFVLLTFTRSAWAGMFAALVALVLCRGGPRAWLYAGLICVLGALGALAGLHVLLERGWSLRPQIFAQSMDLISQHPLLGLGQGSAFQIDAGTEVLDHAHNMFAQLAIELGVPALLLWLGIWLTLGWRAWSHRHLALGQVVLGLWVFATVAVQFDLPHLLDSPRPGWLITWLPLALATMFDRQDAKPASQA</sequence>
<gene>
    <name evidence="7" type="ORF">ISS99_07845</name>
</gene>
<feature type="transmembrane region" description="Helical" evidence="5">
    <location>
        <begin position="114"/>
        <end position="132"/>
    </location>
</feature>
<evidence type="ECO:0000256" key="3">
    <source>
        <dbReference type="ARBA" id="ARBA00022989"/>
    </source>
</evidence>
<dbReference type="RefSeq" id="WP_204631058.1">
    <property type="nucleotide sequence ID" value="NZ_BSOC01000003.1"/>
</dbReference>
<organism evidence="7 8">
    <name type="scientific">Dyella mobilis</name>
    <dbReference type="NCBI Taxonomy" id="1849582"/>
    <lineage>
        <taxon>Bacteria</taxon>
        <taxon>Pseudomonadati</taxon>
        <taxon>Pseudomonadota</taxon>
        <taxon>Gammaproteobacteria</taxon>
        <taxon>Lysobacterales</taxon>
        <taxon>Rhodanobacteraceae</taxon>
        <taxon>Dyella</taxon>
    </lineage>
</organism>